<proteinExistence type="predicted"/>
<evidence type="ECO:0000313" key="1">
    <source>
        <dbReference type="EMBL" id="PDV98949.1"/>
    </source>
</evidence>
<evidence type="ECO:0008006" key="3">
    <source>
        <dbReference type="Google" id="ProtNLM"/>
    </source>
</evidence>
<dbReference type="OrthoDB" id="140274at2"/>
<name>A0A2H3L9G0_9CHLR</name>
<organism evidence="1 2">
    <name type="scientific">Candidatus Chloroploca asiatica</name>
    <dbReference type="NCBI Taxonomy" id="1506545"/>
    <lineage>
        <taxon>Bacteria</taxon>
        <taxon>Bacillati</taxon>
        <taxon>Chloroflexota</taxon>
        <taxon>Chloroflexia</taxon>
        <taxon>Chloroflexales</taxon>
        <taxon>Chloroflexineae</taxon>
        <taxon>Oscillochloridaceae</taxon>
        <taxon>Candidatus Chloroploca</taxon>
    </lineage>
</organism>
<evidence type="ECO:0000313" key="2">
    <source>
        <dbReference type="Proteomes" id="UP000220922"/>
    </source>
</evidence>
<dbReference type="EMBL" id="LYXE01000089">
    <property type="protein sequence ID" value="PDV98949.1"/>
    <property type="molecule type" value="Genomic_DNA"/>
</dbReference>
<sequence length="436" mass="48982">MLISLYVQPSRVYSDAPEAPGLIDRELIGMVVRDPWYDFNANPIFPNEVDYVAQDRMGQELAAAGVRWVRLEFIIDEQVGSVEENLARYDYFLTQVAPRYNLKVLGLLGFALVINVDPRHPEYGLVVAGSIDPNYGGGVNGYMRTWLDRALTIATRYEGQLHAYQILNEQNRLPVSPGQFGGGEGLDPVLIGRLHTKFYRCFKRNECAFTSPDPAWRAGLDIVSGGLHPRGSDRLLPSNRIQVDGKPISDIAYLLELFATEPFRDYFLANGRYPLDGLGYHPYPVEIVTTLATIESDVARMDQRLNEVRTALTNGASPAGASVPFWITEVGYNVAYSRQTIAGQSLFLRTVFLQLAQRNDLARIFWFKYEDFPPAEGPNAQQWGIVHIPFTEDSRCPGGACYVPGGEPAYRRPSFWALRELAGLPVDRIYLPLLRR</sequence>
<keyword evidence="2" id="KW-1185">Reference proteome</keyword>
<dbReference type="Proteomes" id="UP000220922">
    <property type="component" value="Unassembled WGS sequence"/>
</dbReference>
<dbReference type="AlphaFoldDB" id="A0A2H3L9G0"/>
<dbReference type="Gene3D" id="3.20.20.80">
    <property type="entry name" value="Glycosidases"/>
    <property type="match status" value="1"/>
</dbReference>
<reference evidence="1 2" key="1">
    <citation type="submission" date="2016-05" db="EMBL/GenBank/DDBJ databases">
        <authorList>
            <person name="Lavstsen T."/>
            <person name="Jespersen J.S."/>
        </authorList>
    </citation>
    <scope>NUCLEOTIDE SEQUENCE [LARGE SCALE GENOMIC DNA]</scope>
    <source>
        <strain evidence="1 2">B7-9</strain>
    </source>
</reference>
<gene>
    <name evidence="1" type="ORF">A9Q02_14315</name>
</gene>
<dbReference type="InterPro" id="IPR017853">
    <property type="entry name" value="GH"/>
</dbReference>
<protein>
    <recommendedName>
        <fullName evidence="3">Glycoside hydrolase family 5 domain-containing protein</fullName>
    </recommendedName>
</protein>
<comment type="caution">
    <text evidence="1">The sequence shown here is derived from an EMBL/GenBank/DDBJ whole genome shotgun (WGS) entry which is preliminary data.</text>
</comment>
<dbReference type="SUPFAM" id="SSF51445">
    <property type="entry name" value="(Trans)glycosidases"/>
    <property type="match status" value="1"/>
</dbReference>
<accession>A0A2H3L9G0</accession>